<dbReference type="Proteomes" id="UP000708208">
    <property type="component" value="Unassembled WGS sequence"/>
</dbReference>
<sequence>FQDLESNVSDWRTQCTELAGKLCQAKKEIAAQKQMLRIQETYIKELEHEVTNLKEKMKK</sequence>
<name>A0A8J2PMG1_9HEXA</name>
<keyword evidence="2" id="KW-1185">Reference proteome</keyword>
<comment type="caution">
    <text evidence="1">The sequence shown here is derived from an EMBL/GenBank/DDBJ whole genome shotgun (WGS) entry which is preliminary data.</text>
</comment>
<dbReference type="EMBL" id="CAJVCH010468287">
    <property type="protein sequence ID" value="CAG7820075.1"/>
    <property type="molecule type" value="Genomic_DNA"/>
</dbReference>
<dbReference type="AlphaFoldDB" id="A0A8J2PMG1"/>
<evidence type="ECO:0000313" key="2">
    <source>
        <dbReference type="Proteomes" id="UP000708208"/>
    </source>
</evidence>
<reference evidence="1" key="1">
    <citation type="submission" date="2021-06" db="EMBL/GenBank/DDBJ databases">
        <authorList>
            <person name="Hodson N. C."/>
            <person name="Mongue J. A."/>
            <person name="Jaron S. K."/>
        </authorList>
    </citation>
    <scope>NUCLEOTIDE SEQUENCE</scope>
</reference>
<gene>
    <name evidence="1" type="ORF">AFUS01_LOCUS30483</name>
</gene>
<protein>
    <submittedName>
        <fullName evidence="1">Uncharacterized protein</fullName>
    </submittedName>
</protein>
<accession>A0A8J2PMG1</accession>
<evidence type="ECO:0000313" key="1">
    <source>
        <dbReference type="EMBL" id="CAG7820075.1"/>
    </source>
</evidence>
<proteinExistence type="predicted"/>
<dbReference type="OrthoDB" id="2130396at2759"/>
<organism evidence="1 2">
    <name type="scientific">Allacma fusca</name>
    <dbReference type="NCBI Taxonomy" id="39272"/>
    <lineage>
        <taxon>Eukaryota</taxon>
        <taxon>Metazoa</taxon>
        <taxon>Ecdysozoa</taxon>
        <taxon>Arthropoda</taxon>
        <taxon>Hexapoda</taxon>
        <taxon>Collembola</taxon>
        <taxon>Symphypleona</taxon>
        <taxon>Sminthuridae</taxon>
        <taxon>Allacma</taxon>
    </lineage>
</organism>
<feature type="non-terminal residue" evidence="1">
    <location>
        <position position="1"/>
    </location>
</feature>